<proteinExistence type="predicted"/>
<dbReference type="PANTHER" id="PTHR35908:SF1">
    <property type="entry name" value="CONSERVED PROTEIN"/>
    <property type="match status" value="1"/>
</dbReference>
<dbReference type="InterPro" id="IPR041581">
    <property type="entry name" value="Glyoxalase_6"/>
</dbReference>
<dbReference type="Gene3D" id="3.10.180.10">
    <property type="entry name" value="2,3-Dihydroxybiphenyl 1,2-Dioxygenase, domain 1"/>
    <property type="match status" value="1"/>
</dbReference>
<organism evidence="2">
    <name type="scientific">bioreactor metagenome</name>
    <dbReference type="NCBI Taxonomy" id="1076179"/>
    <lineage>
        <taxon>unclassified sequences</taxon>
        <taxon>metagenomes</taxon>
        <taxon>ecological metagenomes</taxon>
    </lineage>
</organism>
<name>A0A645CHJ6_9ZZZZ</name>
<dbReference type="SUPFAM" id="SSF54593">
    <property type="entry name" value="Glyoxalase/Bleomycin resistance protein/Dihydroxybiphenyl dioxygenase"/>
    <property type="match status" value="1"/>
</dbReference>
<protein>
    <recommendedName>
        <fullName evidence="1">Glyoxalase-like domain-containing protein</fullName>
    </recommendedName>
</protein>
<dbReference type="Pfam" id="PF18029">
    <property type="entry name" value="Glyoxalase_6"/>
    <property type="match status" value="1"/>
</dbReference>
<sequence>MSLTLGMITTDSVDPLPLAHWWADRLGGQIIQENDGWFVIVSTPIGILAFQKIDDPTPGKNRIHLDLGTDTDLETTVWAFLDAGASLVGERNEQGFRWFTLADPQGNQFCIAPQG</sequence>
<evidence type="ECO:0000259" key="1">
    <source>
        <dbReference type="Pfam" id="PF18029"/>
    </source>
</evidence>
<dbReference type="InterPro" id="IPR029068">
    <property type="entry name" value="Glyas_Bleomycin-R_OHBP_Dase"/>
</dbReference>
<comment type="caution">
    <text evidence="2">The sequence shown here is derived from an EMBL/GenBank/DDBJ whole genome shotgun (WGS) entry which is preliminary data.</text>
</comment>
<dbReference type="PANTHER" id="PTHR35908">
    <property type="entry name" value="HYPOTHETICAL FUSION PROTEIN"/>
    <property type="match status" value="1"/>
</dbReference>
<gene>
    <name evidence="2" type="ORF">SDC9_123418</name>
</gene>
<dbReference type="AlphaFoldDB" id="A0A645CHJ6"/>
<reference evidence="2" key="1">
    <citation type="submission" date="2019-08" db="EMBL/GenBank/DDBJ databases">
        <authorList>
            <person name="Kucharzyk K."/>
            <person name="Murdoch R.W."/>
            <person name="Higgins S."/>
            <person name="Loffler F."/>
        </authorList>
    </citation>
    <scope>NUCLEOTIDE SEQUENCE</scope>
</reference>
<dbReference type="EMBL" id="VSSQ01027269">
    <property type="protein sequence ID" value="MPM76420.1"/>
    <property type="molecule type" value="Genomic_DNA"/>
</dbReference>
<evidence type="ECO:0000313" key="2">
    <source>
        <dbReference type="EMBL" id="MPM76420.1"/>
    </source>
</evidence>
<feature type="domain" description="Glyoxalase-like" evidence="1">
    <location>
        <begin position="8"/>
        <end position="111"/>
    </location>
</feature>
<accession>A0A645CHJ6</accession>
<dbReference type="CDD" id="cd06587">
    <property type="entry name" value="VOC"/>
    <property type="match status" value="1"/>
</dbReference>